<evidence type="ECO:0008006" key="2">
    <source>
        <dbReference type="Google" id="ProtNLM"/>
    </source>
</evidence>
<evidence type="ECO:0000313" key="1">
    <source>
        <dbReference type="EMBL" id="XIA19300.1"/>
    </source>
</evidence>
<dbReference type="RefSeq" id="WP_395119519.1">
    <property type="nucleotide sequence ID" value="NZ_CP170721.1"/>
</dbReference>
<organism evidence="1">
    <name type="scientific">Rhodanobacter sp. FW102-FHT14D07</name>
    <dbReference type="NCBI Taxonomy" id="3351462"/>
    <lineage>
        <taxon>Bacteria</taxon>
        <taxon>Pseudomonadati</taxon>
        <taxon>Pseudomonadota</taxon>
        <taxon>Gammaproteobacteria</taxon>
        <taxon>Lysobacterales</taxon>
        <taxon>Rhodanobacteraceae</taxon>
        <taxon>Rhodanobacter</taxon>
    </lineage>
</organism>
<sequence length="164" mass="18059">MEWLLRTGSVLEECQQHIDNTGSTGAEVEAFLSQYLLVVLCAEMQEEMYRVVELRAKKCGDDEICSFALASSKKILRSVKTGELSGFVGGFGSARKGRFVEALDERTIFQYNSAVDNRHSVAHRNGAQVTLADMAEIIMAAKRVLESALAALIDDDDPGLRENN</sequence>
<gene>
    <name evidence="1" type="ORF">ACFYG5_03910</name>
</gene>
<dbReference type="AlphaFoldDB" id="A0AB74US34"/>
<name>A0AB74US34_9GAMM</name>
<protein>
    <recommendedName>
        <fullName evidence="2">RiboL-PSP-HEPN domain-containing protein</fullName>
    </recommendedName>
</protein>
<dbReference type="EMBL" id="CP170721">
    <property type="protein sequence ID" value="XIA19300.1"/>
    <property type="molecule type" value="Genomic_DNA"/>
</dbReference>
<reference evidence="1" key="1">
    <citation type="submission" date="2024-10" db="EMBL/GenBank/DDBJ databases">
        <authorList>
            <person name="Lesea H.P."/>
            <person name="Kuehl J.V."/>
            <person name="Chandonia J.-M."/>
        </authorList>
    </citation>
    <scope>NUCLEOTIDE SEQUENCE</scope>
    <source>
        <strain evidence="1">FW102-FHT14D07</strain>
    </source>
</reference>
<accession>A0AB74US34</accession>
<proteinExistence type="predicted"/>